<gene>
    <name evidence="2" type="ORF">ABID26_006268</name>
</gene>
<protein>
    <submittedName>
        <fullName evidence="2">Uncharacterized protein</fullName>
    </submittedName>
</protein>
<comment type="caution">
    <text evidence="2">The sequence shown here is derived from an EMBL/GenBank/DDBJ whole genome shotgun (WGS) entry which is preliminary data.</text>
</comment>
<proteinExistence type="predicted"/>
<dbReference type="EMBL" id="JBEPLM010000018">
    <property type="protein sequence ID" value="MET3596844.1"/>
    <property type="molecule type" value="Genomic_DNA"/>
</dbReference>
<evidence type="ECO:0000313" key="2">
    <source>
        <dbReference type="EMBL" id="MET3596844.1"/>
    </source>
</evidence>
<name>A0ABV2I2L1_9HYPH</name>
<feature type="compositionally biased region" description="Basic and acidic residues" evidence="1">
    <location>
        <begin position="18"/>
        <end position="33"/>
    </location>
</feature>
<organism evidence="2 3">
    <name type="scientific">Mesorhizobium shonense</name>
    <dbReference type="NCBI Taxonomy" id="1209948"/>
    <lineage>
        <taxon>Bacteria</taxon>
        <taxon>Pseudomonadati</taxon>
        <taxon>Pseudomonadota</taxon>
        <taxon>Alphaproteobacteria</taxon>
        <taxon>Hyphomicrobiales</taxon>
        <taxon>Phyllobacteriaceae</taxon>
        <taxon>Mesorhizobium</taxon>
    </lineage>
</organism>
<reference evidence="2 3" key="1">
    <citation type="submission" date="2024-06" db="EMBL/GenBank/DDBJ databases">
        <title>Genomic Encyclopedia of Type Strains, Phase IV (KMG-IV): sequencing the most valuable type-strain genomes for metagenomic binning, comparative biology and taxonomic classification.</title>
        <authorList>
            <person name="Goeker M."/>
        </authorList>
    </citation>
    <scope>NUCLEOTIDE SEQUENCE [LARGE SCALE GENOMIC DNA]</scope>
    <source>
        <strain evidence="2 3">DSM 29846</strain>
    </source>
</reference>
<accession>A0ABV2I2L1</accession>
<evidence type="ECO:0000256" key="1">
    <source>
        <dbReference type="SAM" id="MobiDB-lite"/>
    </source>
</evidence>
<evidence type="ECO:0000313" key="3">
    <source>
        <dbReference type="Proteomes" id="UP001549036"/>
    </source>
</evidence>
<keyword evidence="3" id="KW-1185">Reference proteome</keyword>
<dbReference type="Proteomes" id="UP001549036">
    <property type="component" value="Unassembled WGS sequence"/>
</dbReference>
<sequence length="33" mass="3805">MPDLEEIMEAAGPRRKLRAEFARPQKSAHDPQE</sequence>
<feature type="region of interest" description="Disordered" evidence="1">
    <location>
        <begin position="1"/>
        <end position="33"/>
    </location>
</feature>